<proteinExistence type="predicted"/>
<accession>A0A0F8X5I6</accession>
<name>A0A0F8X5I6_9ZZZZ</name>
<gene>
    <name evidence="1" type="ORF">LCGC14_3066800</name>
</gene>
<comment type="caution">
    <text evidence="1">The sequence shown here is derived from an EMBL/GenBank/DDBJ whole genome shotgun (WGS) entry which is preliminary data.</text>
</comment>
<reference evidence="1" key="1">
    <citation type="journal article" date="2015" name="Nature">
        <title>Complex archaea that bridge the gap between prokaryotes and eukaryotes.</title>
        <authorList>
            <person name="Spang A."/>
            <person name="Saw J.H."/>
            <person name="Jorgensen S.L."/>
            <person name="Zaremba-Niedzwiedzka K."/>
            <person name="Martijn J."/>
            <person name="Lind A.E."/>
            <person name="van Eijk R."/>
            <person name="Schleper C."/>
            <person name="Guy L."/>
            <person name="Ettema T.J."/>
        </authorList>
    </citation>
    <scope>NUCLEOTIDE SEQUENCE</scope>
</reference>
<evidence type="ECO:0000313" key="1">
    <source>
        <dbReference type="EMBL" id="KKK56210.1"/>
    </source>
</evidence>
<dbReference type="AlphaFoldDB" id="A0A0F8X5I6"/>
<feature type="non-terminal residue" evidence="1">
    <location>
        <position position="1"/>
    </location>
</feature>
<dbReference type="EMBL" id="LAZR01065104">
    <property type="protein sequence ID" value="KKK56210.1"/>
    <property type="molecule type" value="Genomic_DNA"/>
</dbReference>
<sequence>GYGKMKLTEDTASKVALLEECLYSTHNRVEIARFLVKHNRDDLLATALEDLYCGVQLILDEYCVVRNDSDAHR</sequence>
<protein>
    <submittedName>
        <fullName evidence="1">Uncharacterized protein</fullName>
    </submittedName>
</protein>
<organism evidence="1">
    <name type="scientific">marine sediment metagenome</name>
    <dbReference type="NCBI Taxonomy" id="412755"/>
    <lineage>
        <taxon>unclassified sequences</taxon>
        <taxon>metagenomes</taxon>
        <taxon>ecological metagenomes</taxon>
    </lineage>
</organism>